<evidence type="ECO:0000313" key="2">
    <source>
        <dbReference type="EMBL" id="GLS13898.1"/>
    </source>
</evidence>
<feature type="domain" description="HTH marR-type" evidence="1">
    <location>
        <begin position="24"/>
        <end position="151"/>
    </location>
</feature>
<dbReference type="SMART" id="SM00347">
    <property type="entry name" value="HTH_MARR"/>
    <property type="match status" value="1"/>
</dbReference>
<dbReference type="InterPro" id="IPR036388">
    <property type="entry name" value="WH-like_DNA-bd_sf"/>
</dbReference>
<evidence type="ECO:0000259" key="1">
    <source>
        <dbReference type="PROSITE" id="PS50995"/>
    </source>
</evidence>
<dbReference type="InterPro" id="IPR000835">
    <property type="entry name" value="HTH_MarR-typ"/>
</dbReference>
<protein>
    <submittedName>
        <fullName evidence="2">Transcriptional regulator</fullName>
    </submittedName>
</protein>
<organism evidence="2 3">
    <name type="scientific">Hydrogenophaga electricum</name>
    <dbReference type="NCBI Taxonomy" id="1230953"/>
    <lineage>
        <taxon>Bacteria</taxon>
        <taxon>Pseudomonadati</taxon>
        <taxon>Pseudomonadota</taxon>
        <taxon>Betaproteobacteria</taxon>
        <taxon>Burkholderiales</taxon>
        <taxon>Comamonadaceae</taxon>
        <taxon>Hydrogenophaga</taxon>
    </lineage>
</organism>
<dbReference type="PROSITE" id="PS50995">
    <property type="entry name" value="HTH_MARR_2"/>
    <property type="match status" value="1"/>
</dbReference>
<dbReference type="InterPro" id="IPR036390">
    <property type="entry name" value="WH_DNA-bd_sf"/>
</dbReference>
<accession>A0ABQ6C2S0</accession>
<name>A0ABQ6C2S0_9BURK</name>
<proteinExistence type="predicted"/>
<dbReference type="Pfam" id="PF12802">
    <property type="entry name" value="MarR_2"/>
    <property type="match status" value="1"/>
</dbReference>
<dbReference type="Proteomes" id="UP001156903">
    <property type="component" value="Unassembled WGS sequence"/>
</dbReference>
<sequence>MNTVSTVSGSDTLAPGARPTGCTNLKLRQLMRVVTQRYDAALSGAGLKATQYALLSCVVKSGPLKAVELAELMRMSPSTLSRNLQPLLAAGWLQTGQGTDARSHLIGATPAGAAKRAEAQRRWRAAQESVNSTLGPERVQTLHRLLDESLALMTA</sequence>
<dbReference type="PANTHER" id="PTHR33164:SF105">
    <property type="entry name" value="TRANSCRIPTIONAL REPRESSOR PROTEIN-RELATED"/>
    <property type="match status" value="1"/>
</dbReference>
<dbReference type="RefSeq" id="WP_284307172.1">
    <property type="nucleotide sequence ID" value="NZ_BSPB01000007.1"/>
</dbReference>
<dbReference type="SUPFAM" id="SSF46785">
    <property type="entry name" value="Winged helix' DNA-binding domain"/>
    <property type="match status" value="1"/>
</dbReference>
<gene>
    <name evidence="2" type="ORF">GCM10007935_13280</name>
</gene>
<reference evidence="3" key="1">
    <citation type="journal article" date="2019" name="Int. J. Syst. Evol. Microbiol.">
        <title>The Global Catalogue of Microorganisms (GCM) 10K type strain sequencing project: providing services to taxonomists for standard genome sequencing and annotation.</title>
        <authorList>
            <consortium name="The Broad Institute Genomics Platform"/>
            <consortium name="The Broad Institute Genome Sequencing Center for Infectious Disease"/>
            <person name="Wu L."/>
            <person name="Ma J."/>
        </authorList>
    </citation>
    <scope>NUCLEOTIDE SEQUENCE [LARGE SCALE GENOMIC DNA]</scope>
    <source>
        <strain evidence="3">NBRC 109341</strain>
    </source>
</reference>
<evidence type="ECO:0000313" key="3">
    <source>
        <dbReference type="Proteomes" id="UP001156903"/>
    </source>
</evidence>
<dbReference type="PANTHER" id="PTHR33164">
    <property type="entry name" value="TRANSCRIPTIONAL REGULATOR, MARR FAMILY"/>
    <property type="match status" value="1"/>
</dbReference>
<dbReference type="EMBL" id="BSPB01000007">
    <property type="protein sequence ID" value="GLS13898.1"/>
    <property type="molecule type" value="Genomic_DNA"/>
</dbReference>
<dbReference type="InterPro" id="IPR039422">
    <property type="entry name" value="MarR/SlyA-like"/>
</dbReference>
<keyword evidence="3" id="KW-1185">Reference proteome</keyword>
<dbReference type="Gene3D" id="1.10.10.10">
    <property type="entry name" value="Winged helix-like DNA-binding domain superfamily/Winged helix DNA-binding domain"/>
    <property type="match status" value="1"/>
</dbReference>
<comment type="caution">
    <text evidence="2">The sequence shown here is derived from an EMBL/GenBank/DDBJ whole genome shotgun (WGS) entry which is preliminary data.</text>
</comment>